<dbReference type="InterPro" id="IPR023996">
    <property type="entry name" value="TonB-dep_OMP_SusC/RagA"/>
</dbReference>
<keyword evidence="1" id="KW-0998">Cell outer membrane</keyword>
<dbReference type="Gene3D" id="2.60.40.1120">
    <property type="entry name" value="Carboxypeptidase-like, regulatory domain"/>
    <property type="match status" value="1"/>
</dbReference>
<comment type="similarity">
    <text evidence="1 2">Belongs to the TonB-dependent receptor family.</text>
</comment>
<dbReference type="InterPro" id="IPR023997">
    <property type="entry name" value="TonB-dep_OMP_SusC/RagA_CS"/>
</dbReference>
<keyword evidence="4" id="KW-1133">Transmembrane helix</keyword>
<keyword evidence="1 2" id="KW-0472">Membrane</keyword>
<dbReference type="Gene3D" id="2.170.130.10">
    <property type="entry name" value="TonB-dependent receptor, plug domain"/>
    <property type="match status" value="1"/>
</dbReference>
<evidence type="ECO:0000313" key="8">
    <source>
        <dbReference type="Proteomes" id="UP000271925"/>
    </source>
</evidence>
<dbReference type="SUPFAM" id="SSF56935">
    <property type="entry name" value="Porins"/>
    <property type="match status" value="1"/>
</dbReference>
<dbReference type="Pfam" id="PF00593">
    <property type="entry name" value="TonB_dep_Rec_b-barrel"/>
    <property type="match status" value="1"/>
</dbReference>
<comment type="subcellular location">
    <subcellularLocation>
        <location evidence="1">Cell outer membrane</location>
        <topology evidence="1">Multi-pass membrane protein</topology>
    </subcellularLocation>
</comment>
<dbReference type="OrthoDB" id="9768177at2"/>
<organism evidence="7 8">
    <name type="scientific">Larkinella rosea</name>
    <dbReference type="NCBI Taxonomy" id="2025312"/>
    <lineage>
        <taxon>Bacteria</taxon>
        <taxon>Pseudomonadati</taxon>
        <taxon>Bacteroidota</taxon>
        <taxon>Cytophagia</taxon>
        <taxon>Cytophagales</taxon>
        <taxon>Spirosomataceae</taxon>
        <taxon>Larkinella</taxon>
    </lineage>
</organism>
<dbReference type="PROSITE" id="PS52016">
    <property type="entry name" value="TONB_DEPENDENT_REC_3"/>
    <property type="match status" value="1"/>
</dbReference>
<name>A0A3P1BIY0_9BACT</name>
<dbReference type="Pfam" id="PF13715">
    <property type="entry name" value="CarbopepD_reg_2"/>
    <property type="match status" value="1"/>
</dbReference>
<accession>A0A3P1BIY0</accession>
<feature type="domain" description="TonB-dependent receptor plug" evidence="6">
    <location>
        <begin position="151"/>
        <end position="257"/>
    </location>
</feature>
<evidence type="ECO:0000313" key="7">
    <source>
        <dbReference type="EMBL" id="RRB01079.1"/>
    </source>
</evidence>
<dbReference type="InterPro" id="IPR008969">
    <property type="entry name" value="CarboxyPept-like_regulatory"/>
</dbReference>
<dbReference type="Pfam" id="PF07715">
    <property type="entry name" value="Plug"/>
    <property type="match status" value="1"/>
</dbReference>
<dbReference type="InterPro" id="IPR039426">
    <property type="entry name" value="TonB-dep_rcpt-like"/>
</dbReference>
<dbReference type="FunFam" id="2.60.40.1120:FF:000003">
    <property type="entry name" value="Outer membrane protein Omp121"/>
    <property type="match status" value="1"/>
</dbReference>
<comment type="caution">
    <text evidence="7">The sequence shown here is derived from an EMBL/GenBank/DDBJ whole genome shotgun (WGS) entry which is preliminary data.</text>
</comment>
<evidence type="ECO:0000256" key="4">
    <source>
        <dbReference type="SAM" id="Phobius"/>
    </source>
</evidence>
<keyword evidence="2" id="KW-0798">TonB box</keyword>
<evidence type="ECO:0000259" key="6">
    <source>
        <dbReference type="Pfam" id="PF07715"/>
    </source>
</evidence>
<feature type="transmembrane region" description="Helical" evidence="4">
    <location>
        <begin position="37"/>
        <end position="57"/>
    </location>
</feature>
<dbReference type="InterPro" id="IPR000531">
    <property type="entry name" value="Beta-barrel_TonB"/>
</dbReference>
<evidence type="ECO:0000256" key="1">
    <source>
        <dbReference type="PROSITE-ProRule" id="PRU01360"/>
    </source>
</evidence>
<sequence length="1056" mass="116122">MKQNYPFQTKVHRDWLPAQSRFAQQGRPFTRVARFKGLVPTSFLVILVLIMSSQLLLAQGRRVSGTVSDNGGAPLPGANVQLKGTTTGTVTDADGKYTIQASENTVLVFSYIGYVKQEVVVSAQTTINVNLVAEASSLSEVVVVGYGTRTKANLTGSVTTVTGKELTERPVPNVQNLLQGRVPGLDVIQSTGEPGRDDASYQLRGFGSFGASNGPLILVDGIIGTIKNLSPQDIESVTVLKDAASASIYGARAGNGVILITTKKGRAGSSEIEYSGSYGISEATRTPELITNSVQYMEMYNSARARSGQTPIYTQAQIDLYRNNSNNPQYPNFNWLDYVLGKGPIKNHHLGFSGGNEKTLYNISFNFLDQNSITKGYLYKRYNGLIDFSSQVHKRIRVGTNLNLSFQDAKAPWLVNDDLLLLSYASAPTFMPFLPDGSGRATNRDFIGNGAGNRSVEEVYATGGQFTKTYNLNAQVFAEIDLLKGLKWISKAGVTFLNSQYKNRQFPSPSYAYQPDASGTYVQVANGNPTFSGLRQEEGRSITKTFFSTLNYTRQFGQDHNLGLLAGFEQQNNLTENIIGQRYDFPNTTIMVLDGSGANNQVTGGTASEWALRSVFGRVTYDYKGKYFVEGNIRRDGSSRFGPDFRFGTFGGGSAGWRLSEEGFIRNSLSWMNNLKLRASYGVLGNQELGNSLVNGTSINGTYPYQDVLSLTAYPYSTLASGAQLTRLVTKDLKWEKTSMLDFGLDIDIFRGLFGATIDWYRRNTSDILSTRADLPSSVGLTPPIVNAGAMQNQGIELELRHRKSFGDFNYGVSVLFHKYNNKVTKLLAPTLGTIEVGQPYNNFFVYDWIGIFQSQADIDSSPKQPSSGTLKPGDLKIRDVDGNGTVGPEDRIRISRFPKYNYSFNLNAGWKGFSLTAFFQGVQGVNTQISGWGYEPFQQGSAPPLRFLNAWSPTNPSNTVPATYLTGYAGVAGYSSTYFIQDASYLRLKNLYLSYAFNEKILKKIRSKGLTVYVSGDNLLTWTNYEGNDPERAGSGRFAQFPQLRIYTAGLSIKF</sequence>
<protein>
    <submittedName>
        <fullName evidence="7">TonB-dependent receptor</fullName>
    </submittedName>
</protein>
<dbReference type="GO" id="GO:0009279">
    <property type="term" value="C:cell outer membrane"/>
    <property type="evidence" value="ECO:0007669"/>
    <property type="project" value="UniProtKB-SubCell"/>
</dbReference>
<feature type="domain" description="TonB-dependent receptor-like beta-barrel" evidence="5">
    <location>
        <begin position="447"/>
        <end position="1020"/>
    </location>
</feature>
<dbReference type="Proteomes" id="UP000271925">
    <property type="component" value="Unassembled WGS sequence"/>
</dbReference>
<keyword evidence="1" id="KW-1134">Transmembrane beta strand</keyword>
<gene>
    <name evidence="7" type="ORF">EHT25_23170</name>
</gene>
<dbReference type="NCBIfam" id="TIGR04057">
    <property type="entry name" value="SusC_RagA_signa"/>
    <property type="match status" value="1"/>
</dbReference>
<evidence type="ECO:0000256" key="3">
    <source>
        <dbReference type="SAM" id="MobiDB-lite"/>
    </source>
</evidence>
<dbReference type="InterPro" id="IPR012910">
    <property type="entry name" value="Plug_dom"/>
</dbReference>
<dbReference type="EMBL" id="RQJO01000010">
    <property type="protein sequence ID" value="RRB01079.1"/>
    <property type="molecule type" value="Genomic_DNA"/>
</dbReference>
<keyword evidence="1 4" id="KW-0812">Transmembrane</keyword>
<dbReference type="AlphaFoldDB" id="A0A3P1BIY0"/>
<feature type="region of interest" description="Disordered" evidence="3">
    <location>
        <begin position="859"/>
        <end position="885"/>
    </location>
</feature>
<keyword evidence="7" id="KW-0675">Receptor</keyword>
<evidence type="ECO:0000256" key="2">
    <source>
        <dbReference type="RuleBase" id="RU003357"/>
    </source>
</evidence>
<dbReference type="InterPro" id="IPR037066">
    <property type="entry name" value="Plug_dom_sf"/>
</dbReference>
<keyword evidence="1" id="KW-0813">Transport</keyword>
<evidence type="ECO:0000259" key="5">
    <source>
        <dbReference type="Pfam" id="PF00593"/>
    </source>
</evidence>
<dbReference type="FunFam" id="2.170.130.10:FF:000003">
    <property type="entry name" value="SusC/RagA family TonB-linked outer membrane protein"/>
    <property type="match status" value="1"/>
</dbReference>
<dbReference type="SUPFAM" id="SSF49464">
    <property type="entry name" value="Carboxypeptidase regulatory domain-like"/>
    <property type="match status" value="1"/>
</dbReference>
<feature type="compositionally biased region" description="Polar residues" evidence="3">
    <location>
        <begin position="859"/>
        <end position="870"/>
    </location>
</feature>
<proteinExistence type="inferred from homology"/>
<dbReference type="NCBIfam" id="TIGR04056">
    <property type="entry name" value="OMP_RagA_SusC"/>
    <property type="match status" value="1"/>
</dbReference>
<reference evidence="7 8" key="1">
    <citation type="submission" date="2018-11" db="EMBL/GenBank/DDBJ databases">
        <authorList>
            <person name="Zhou Z."/>
            <person name="Wang G."/>
        </authorList>
    </citation>
    <scope>NUCLEOTIDE SEQUENCE [LARGE SCALE GENOMIC DNA]</scope>
    <source>
        <strain evidence="7 8">KCTC52004</strain>
    </source>
</reference>
<keyword evidence="8" id="KW-1185">Reference proteome</keyword>